<dbReference type="PROSITE" id="PS00108">
    <property type="entry name" value="PROTEIN_KINASE_ST"/>
    <property type="match status" value="1"/>
</dbReference>
<evidence type="ECO:0000259" key="9">
    <source>
        <dbReference type="PROSITE" id="PS50011"/>
    </source>
</evidence>
<keyword evidence="2 6" id="KW-0547">Nucleotide-binding</keyword>
<feature type="compositionally biased region" description="Polar residues" evidence="8">
    <location>
        <begin position="7"/>
        <end position="22"/>
    </location>
</feature>
<dbReference type="Proteomes" id="UP000265515">
    <property type="component" value="Unassembled WGS sequence"/>
</dbReference>
<evidence type="ECO:0000256" key="1">
    <source>
        <dbReference type="ARBA" id="ARBA00022679"/>
    </source>
</evidence>
<dbReference type="Gene3D" id="1.10.510.10">
    <property type="entry name" value="Transferase(Phosphotransferase) domain 1"/>
    <property type="match status" value="1"/>
</dbReference>
<dbReference type="InterPro" id="IPR011009">
    <property type="entry name" value="Kinase-like_dom_sf"/>
</dbReference>
<dbReference type="AlphaFoldDB" id="A0A388KW47"/>
<dbReference type="Gramene" id="GBG74173">
    <property type="protein sequence ID" value="GBG74173"/>
    <property type="gene ID" value="CBR_g17887"/>
</dbReference>
<evidence type="ECO:0000256" key="4">
    <source>
        <dbReference type="ARBA" id="ARBA00022840"/>
    </source>
</evidence>
<keyword evidence="1" id="KW-0808">Transferase</keyword>
<comment type="caution">
    <text evidence="10">The sequence shown here is derived from an EMBL/GenBank/DDBJ whole genome shotgun (WGS) entry which is preliminary data.</text>
</comment>
<comment type="similarity">
    <text evidence="7">Belongs to the protein kinase superfamily.</text>
</comment>
<dbReference type="PANTHER" id="PTHR24346:SF77">
    <property type="entry name" value="SERINE THREONINE PROTEIN KINASE"/>
    <property type="match status" value="1"/>
</dbReference>
<dbReference type="PROSITE" id="PS00107">
    <property type="entry name" value="PROTEIN_KINASE_ATP"/>
    <property type="match status" value="1"/>
</dbReference>
<dbReference type="GO" id="GO:0005737">
    <property type="term" value="C:cytoplasm"/>
    <property type="evidence" value="ECO:0007669"/>
    <property type="project" value="TreeGrafter"/>
</dbReference>
<dbReference type="OMA" id="AENGMVC"/>
<dbReference type="STRING" id="69332.A0A388KW47"/>
<keyword evidence="11" id="KW-1185">Reference proteome</keyword>
<dbReference type="GO" id="GO:0004674">
    <property type="term" value="F:protein serine/threonine kinase activity"/>
    <property type="evidence" value="ECO:0007669"/>
    <property type="project" value="UniProtKB-KW"/>
</dbReference>
<feature type="region of interest" description="Disordered" evidence="8">
    <location>
        <begin position="1"/>
        <end position="25"/>
    </location>
</feature>
<protein>
    <recommendedName>
        <fullName evidence="9">Protein kinase domain-containing protein</fullName>
    </recommendedName>
</protein>
<dbReference type="InterPro" id="IPR000719">
    <property type="entry name" value="Prot_kinase_dom"/>
</dbReference>
<feature type="binding site" evidence="6">
    <location>
        <position position="67"/>
    </location>
    <ligand>
        <name>ATP</name>
        <dbReference type="ChEBI" id="CHEBI:30616"/>
    </ligand>
</feature>
<feature type="domain" description="Protein kinase" evidence="9">
    <location>
        <begin position="38"/>
        <end position="306"/>
    </location>
</feature>
<dbReference type="GO" id="GO:0035556">
    <property type="term" value="P:intracellular signal transduction"/>
    <property type="evidence" value="ECO:0007669"/>
    <property type="project" value="TreeGrafter"/>
</dbReference>
<keyword evidence="3" id="KW-0418">Kinase</keyword>
<evidence type="ECO:0000256" key="8">
    <source>
        <dbReference type="SAM" id="MobiDB-lite"/>
    </source>
</evidence>
<comment type="function">
    <text evidence="5">CIPK serine-threonine protein kinases interact with CBL proteins. Binding of a CBL protein to the regulatory NAF domain of CIPK protein lead to the activation of the kinase in a calcium-dependent manner.</text>
</comment>
<evidence type="ECO:0000313" key="11">
    <source>
        <dbReference type="Proteomes" id="UP000265515"/>
    </source>
</evidence>
<dbReference type="Pfam" id="PF00069">
    <property type="entry name" value="Pkinase"/>
    <property type="match status" value="1"/>
</dbReference>
<evidence type="ECO:0000256" key="2">
    <source>
        <dbReference type="ARBA" id="ARBA00022741"/>
    </source>
</evidence>
<keyword evidence="7" id="KW-0723">Serine/threonine-protein kinase</keyword>
<accession>A0A388KW47</accession>
<gene>
    <name evidence="10" type="ORF">CBR_g17887</name>
</gene>
<name>A0A388KW47_CHABU</name>
<evidence type="ECO:0000256" key="3">
    <source>
        <dbReference type="ARBA" id="ARBA00022777"/>
    </source>
</evidence>
<dbReference type="EMBL" id="BFEA01000198">
    <property type="protein sequence ID" value="GBG74173.1"/>
    <property type="molecule type" value="Genomic_DNA"/>
</dbReference>
<evidence type="ECO:0000256" key="6">
    <source>
        <dbReference type="PROSITE-ProRule" id="PRU10141"/>
    </source>
</evidence>
<evidence type="ECO:0000313" key="10">
    <source>
        <dbReference type="EMBL" id="GBG74173.1"/>
    </source>
</evidence>
<dbReference type="PROSITE" id="PS50011">
    <property type="entry name" value="PROTEIN_KINASE_DOM"/>
    <property type="match status" value="1"/>
</dbReference>
<evidence type="ECO:0000256" key="7">
    <source>
        <dbReference type="RuleBase" id="RU000304"/>
    </source>
</evidence>
<proteinExistence type="inferred from homology"/>
<dbReference type="InterPro" id="IPR017441">
    <property type="entry name" value="Protein_kinase_ATP_BS"/>
</dbReference>
<dbReference type="GO" id="GO:0005524">
    <property type="term" value="F:ATP binding"/>
    <property type="evidence" value="ECO:0007669"/>
    <property type="project" value="UniProtKB-UniRule"/>
</dbReference>
<dbReference type="FunFam" id="1.10.510.10:FF:000571">
    <property type="entry name" value="Maternal embryonic leucine zipper kinase"/>
    <property type="match status" value="1"/>
</dbReference>
<organism evidence="10 11">
    <name type="scientific">Chara braunii</name>
    <name type="common">Braun's stonewort</name>
    <dbReference type="NCBI Taxonomy" id="69332"/>
    <lineage>
        <taxon>Eukaryota</taxon>
        <taxon>Viridiplantae</taxon>
        <taxon>Streptophyta</taxon>
        <taxon>Charophyceae</taxon>
        <taxon>Charales</taxon>
        <taxon>Characeae</taxon>
        <taxon>Chara</taxon>
    </lineage>
</organism>
<dbReference type="OrthoDB" id="2020564at2759"/>
<reference evidence="10 11" key="1">
    <citation type="journal article" date="2018" name="Cell">
        <title>The Chara Genome: Secondary Complexity and Implications for Plant Terrestrialization.</title>
        <authorList>
            <person name="Nishiyama T."/>
            <person name="Sakayama H."/>
            <person name="Vries J.D."/>
            <person name="Buschmann H."/>
            <person name="Saint-Marcoux D."/>
            <person name="Ullrich K.K."/>
            <person name="Haas F.B."/>
            <person name="Vanderstraeten L."/>
            <person name="Becker D."/>
            <person name="Lang D."/>
            <person name="Vosolsobe S."/>
            <person name="Rombauts S."/>
            <person name="Wilhelmsson P.K.I."/>
            <person name="Janitza P."/>
            <person name="Kern R."/>
            <person name="Heyl A."/>
            <person name="Rumpler F."/>
            <person name="Villalobos L.I.A.C."/>
            <person name="Clay J.M."/>
            <person name="Skokan R."/>
            <person name="Toyoda A."/>
            <person name="Suzuki Y."/>
            <person name="Kagoshima H."/>
            <person name="Schijlen E."/>
            <person name="Tajeshwar N."/>
            <person name="Catarino B."/>
            <person name="Hetherington A.J."/>
            <person name="Saltykova A."/>
            <person name="Bonnot C."/>
            <person name="Breuninger H."/>
            <person name="Symeonidi A."/>
            <person name="Radhakrishnan G.V."/>
            <person name="Van Nieuwerburgh F."/>
            <person name="Deforce D."/>
            <person name="Chang C."/>
            <person name="Karol K.G."/>
            <person name="Hedrich R."/>
            <person name="Ulvskov P."/>
            <person name="Glockner G."/>
            <person name="Delwiche C.F."/>
            <person name="Petrasek J."/>
            <person name="Van de Peer Y."/>
            <person name="Friml J."/>
            <person name="Beilby M."/>
            <person name="Dolan L."/>
            <person name="Kohara Y."/>
            <person name="Sugano S."/>
            <person name="Fujiyama A."/>
            <person name="Delaux P.-M."/>
            <person name="Quint M."/>
            <person name="TheiBen G."/>
            <person name="Hagemann M."/>
            <person name="Harholt J."/>
            <person name="Dunand C."/>
            <person name="Zachgo S."/>
            <person name="Langdale J."/>
            <person name="Maumus F."/>
            <person name="Straeten D.V.D."/>
            <person name="Gould S.B."/>
            <person name="Rensing S.A."/>
        </authorList>
    </citation>
    <scope>NUCLEOTIDE SEQUENCE [LARGE SCALE GENOMIC DNA]</scope>
    <source>
        <strain evidence="10 11">S276</strain>
    </source>
</reference>
<evidence type="ECO:0000256" key="5">
    <source>
        <dbReference type="ARBA" id="ARBA00058225"/>
    </source>
</evidence>
<dbReference type="SUPFAM" id="SSF56112">
    <property type="entry name" value="Protein kinase-like (PK-like)"/>
    <property type="match status" value="1"/>
</dbReference>
<dbReference type="InterPro" id="IPR008271">
    <property type="entry name" value="Ser/Thr_kinase_AS"/>
</dbReference>
<keyword evidence="4 6" id="KW-0067">ATP-binding</keyword>
<dbReference type="SMART" id="SM00220">
    <property type="entry name" value="S_TKc"/>
    <property type="match status" value="1"/>
</dbReference>
<dbReference type="PANTHER" id="PTHR24346">
    <property type="entry name" value="MAP/MICROTUBULE AFFINITY-REGULATING KINASE"/>
    <property type="match status" value="1"/>
</dbReference>
<sequence length="320" mass="35926">MEEKSDLTPTTAGEPSMKTTSFLKKARDSHGRKVINQYVFVEEIGEGTYSKVKKCFDTEKCVYRAMKIMDKHRLHRKYIGEGKTALQDVMREVEILGGLSHHPNIITLYEVIDDKPAAPTGKMYLIFDYVDGGPMMDGDDEVMHPVSESVARVWFSHICSGLHFLHANKIAHRDLKPENLLVSVDGVVKIADFSVADTFESADGSCRTVGTPAFWAPEICSGDHYRAALTDIWAIGITLYMMIYGTVPFQASNLMQLSDRIQNQDLEFPTEPRGVSEDLKLLLLGILDKDPNCRMSLIDIMSHQWMTGEEGKVTRSPSDM</sequence>
<dbReference type="CDD" id="cd14008">
    <property type="entry name" value="STKc_LKB1_CaMKK"/>
    <property type="match status" value="1"/>
</dbReference>
<dbReference type="PIRSF" id="PIRSF000654">
    <property type="entry name" value="Integrin-linked_kinase"/>
    <property type="match status" value="1"/>
</dbReference>